<dbReference type="EMBL" id="JARK01001477">
    <property type="protein sequence ID" value="EYB97406.1"/>
    <property type="molecule type" value="Genomic_DNA"/>
</dbReference>
<gene>
    <name evidence="2" type="primary">Acey_s0141.g2254</name>
    <name evidence="2" type="ORF">Y032_0141g2254</name>
</gene>
<evidence type="ECO:0000256" key="1">
    <source>
        <dbReference type="SAM" id="MobiDB-lite"/>
    </source>
</evidence>
<accession>A0A016T453</accession>
<proteinExistence type="predicted"/>
<dbReference type="Proteomes" id="UP000024635">
    <property type="component" value="Unassembled WGS sequence"/>
</dbReference>
<dbReference type="AlphaFoldDB" id="A0A016T453"/>
<reference evidence="3" key="1">
    <citation type="journal article" date="2015" name="Nat. Genet.">
        <title>The genome and transcriptome of the zoonotic hookworm Ancylostoma ceylanicum identify infection-specific gene families.</title>
        <authorList>
            <person name="Schwarz E.M."/>
            <person name="Hu Y."/>
            <person name="Antoshechkin I."/>
            <person name="Miller M.M."/>
            <person name="Sternberg P.W."/>
            <person name="Aroian R.V."/>
        </authorList>
    </citation>
    <scope>NUCLEOTIDE SEQUENCE</scope>
    <source>
        <strain evidence="3">HY135</strain>
    </source>
</reference>
<name>A0A016T453_9BILA</name>
<comment type="caution">
    <text evidence="2">The sequence shown here is derived from an EMBL/GenBank/DDBJ whole genome shotgun (WGS) entry which is preliminary data.</text>
</comment>
<evidence type="ECO:0000313" key="2">
    <source>
        <dbReference type="EMBL" id="EYB97406.1"/>
    </source>
</evidence>
<evidence type="ECO:0000313" key="3">
    <source>
        <dbReference type="Proteomes" id="UP000024635"/>
    </source>
</evidence>
<keyword evidence="3" id="KW-1185">Reference proteome</keyword>
<organism evidence="2 3">
    <name type="scientific">Ancylostoma ceylanicum</name>
    <dbReference type="NCBI Taxonomy" id="53326"/>
    <lineage>
        <taxon>Eukaryota</taxon>
        <taxon>Metazoa</taxon>
        <taxon>Ecdysozoa</taxon>
        <taxon>Nematoda</taxon>
        <taxon>Chromadorea</taxon>
        <taxon>Rhabditida</taxon>
        <taxon>Rhabditina</taxon>
        <taxon>Rhabditomorpha</taxon>
        <taxon>Strongyloidea</taxon>
        <taxon>Ancylostomatidae</taxon>
        <taxon>Ancylostomatinae</taxon>
        <taxon>Ancylostoma</taxon>
    </lineage>
</organism>
<feature type="region of interest" description="Disordered" evidence="1">
    <location>
        <begin position="1"/>
        <end position="68"/>
    </location>
</feature>
<sequence length="68" mass="7397">MKIPRNFAANAAAGVERRRKSTSGDNAKIATKRKSETKSEATGDNTENLPHAHNNCKHRPRTHGAAMS</sequence>
<protein>
    <submittedName>
        <fullName evidence="2">Uncharacterized protein</fullName>
    </submittedName>
</protein>